<dbReference type="EMBL" id="JAVFWL010000006">
    <property type="protein sequence ID" value="KAK6762867.1"/>
    <property type="molecule type" value="Genomic_DNA"/>
</dbReference>
<organism evidence="1 2">
    <name type="scientific">Necator americanus</name>
    <name type="common">Human hookworm</name>
    <dbReference type="NCBI Taxonomy" id="51031"/>
    <lineage>
        <taxon>Eukaryota</taxon>
        <taxon>Metazoa</taxon>
        <taxon>Ecdysozoa</taxon>
        <taxon>Nematoda</taxon>
        <taxon>Chromadorea</taxon>
        <taxon>Rhabditida</taxon>
        <taxon>Rhabditina</taxon>
        <taxon>Rhabditomorpha</taxon>
        <taxon>Strongyloidea</taxon>
        <taxon>Ancylostomatidae</taxon>
        <taxon>Bunostominae</taxon>
        <taxon>Necator</taxon>
    </lineage>
</organism>
<reference evidence="1 2" key="1">
    <citation type="submission" date="2023-08" db="EMBL/GenBank/DDBJ databases">
        <title>A Necator americanus chromosomal reference genome.</title>
        <authorList>
            <person name="Ilik V."/>
            <person name="Petrzelkova K.J."/>
            <person name="Pardy F."/>
            <person name="Fuh T."/>
            <person name="Niatou-Singa F.S."/>
            <person name="Gouil Q."/>
            <person name="Baker L."/>
            <person name="Ritchie M.E."/>
            <person name="Jex A.R."/>
            <person name="Gazzola D."/>
            <person name="Li H."/>
            <person name="Toshio Fujiwara R."/>
            <person name="Zhan B."/>
            <person name="Aroian R.V."/>
            <person name="Pafco B."/>
            <person name="Schwarz E.M."/>
        </authorList>
    </citation>
    <scope>NUCLEOTIDE SEQUENCE [LARGE SCALE GENOMIC DNA]</scope>
    <source>
        <strain evidence="1 2">Aroian</strain>
        <tissue evidence="1">Whole animal</tissue>
    </source>
</reference>
<proteinExistence type="predicted"/>
<evidence type="ECO:0000313" key="1">
    <source>
        <dbReference type="EMBL" id="KAK6762867.1"/>
    </source>
</evidence>
<sequence length="88" mass="10404">MKGLVCTRAVSNPRPCGYNGPLTEERYRRKPQGNFLLGKYSKRLEISNVSLVRTVDVIKVVKKFIHIKQFHYDKNEYFIFDLTTSFFR</sequence>
<name>A0ABR1EJM4_NECAM</name>
<protein>
    <submittedName>
        <fullName evidence="1">Uncharacterized protein</fullName>
    </submittedName>
</protein>
<accession>A0ABR1EJM4</accession>
<keyword evidence="2" id="KW-1185">Reference proteome</keyword>
<gene>
    <name evidence="1" type="primary">Necator_chrX.g23699</name>
    <name evidence="1" type="ORF">RB195_023535</name>
</gene>
<evidence type="ECO:0000313" key="2">
    <source>
        <dbReference type="Proteomes" id="UP001303046"/>
    </source>
</evidence>
<comment type="caution">
    <text evidence="1">The sequence shown here is derived from an EMBL/GenBank/DDBJ whole genome shotgun (WGS) entry which is preliminary data.</text>
</comment>
<dbReference type="Proteomes" id="UP001303046">
    <property type="component" value="Unassembled WGS sequence"/>
</dbReference>